<accession>A0A483K8J3</accession>
<dbReference type="InterPro" id="IPR027303">
    <property type="entry name" value="Gln_synth_gly_rich_site"/>
</dbReference>
<dbReference type="GO" id="GO:0006598">
    <property type="term" value="P:polyamine catabolic process"/>
    <property type="evidence" value="ECO:0007669"/>
    <property type="project" value="TreeGrafter"/>
</dbReference>
<comment type="cofactor">
    <cofactor evidence="1">
        <name>Mg(2+)</name>
        <dbReference type="ChEBI" id="CHEBI:18420"/>
    </cofactor>
</comment>
<dbReference type="PANTHER" id="PTHR43785:SF12">
    <property type="entry name" value="TYPE-1 GLUTAMINE SYNTHETASE 2"/>
    <property type="match status" value="1"/>
</dbReference>
<comment type="similarity">
    <text evidence="4 5">Belongs to the glutamine synthetase family.</text>
</comment>
<dbReference type="InterPro" id="IPR008146">
    <property type="entry name" value="Gln_synth_cat_dom"/>
</dbReference>
<comment type="caution">
    <text evidence="7">The sequence shown here is derived from an EMBL/GenBank/DDBJ whole genome shotgun (WGS) entry which is preliminary data.</text>
</comment>
<dbReference type="PANTHER" id="PTHR43785">
    <property type="entry name" value="GAMMA-GLUTAMYLPUTRESCINE SYNTHETASE"/>
    <property type="match status" value="1"/>
</dbReference>
<dbReference type="AlphaFoldDB" id="A0A483K8J3"/>
<dbReference type="SUPFAM" id="SSF55931">
    <property type="entry name" value="Glutamine synthetase/guanido kinase"/>
    <property type="match status" value="1"/>
</dbReference>
<evidence type="ECO:0000256" key="2">
    <source>
        <dbReference type="ARBA" id="ARBA00022598"/>
    </source>
</evidence>
<dbReference type="PROSITE" id="PS51987">
    <property type="entry name" value="GS_CATALYTIC"/>
    <property type="match status" value="1"/>
</dbReference>
<dbReference type="Gene3D" id="3.30.590.10">
    <property type="entry name" value="Glutamine synthetase/guanido kinase, catalytic domain"/>
    <property type="match status" value="1"/>
</dbReference>
<protein>
    <submittedName>
        <fullName evidence="7">Glutamine synthetase</fullName>
    </submittedName>
</protein>
<keyword evidence="2" id="KW-0436">Ligase</keyword>
<organism evidence="7">
    <name type="scientific">Klebsiella quasipneumoniae</name>
    <dbReference type="NCBI Taxonomy" id="1463165"/>
    <lineage>
        <taxon>Bacteria</taxon>
        <taxon>Pseudomonadati</taxon>
        <taxon>Pseudomonadota</taxon>
        <taxon>Gammaproteobacteria</taxon>
        <taxon>Enterobacterales</taxon>
        <taxon>Enterobacteriaceae</taxon>
        <taxon>Klebsiella/Raoultella group</taxon>
        <taxon>Klebsiella</taxon>
        <taxon>Klebsiella pneumoniae complex</taxon>
    </lineage>
</organism>
<dbReference type="Pfam" id="PF00120">
    <property type="entry name" value="Gln-synt_C"/>
    <property type="match status" value="1"/>
</dbReference>
<reference evidence="7" key="1">
    <citation type="submission" date="2019-01" db="EMBL/GenBank/DDBJ databases">
        <authorList>
            <person name="Lista F."/>
            <person name="Anselmo A."/>
        </authorList>
    </citation>
    <scope>NUCLEOTIDE SEQUENCE</scope>
    <source>
        <strain evidence="7">8S</strain>
    </source>
</reference>
<dbReference type="SMART" id="SM01230">
    <property type="entry name" value="Gln-synt_C"/>
    <property type="match status" value="1"/>
</dbReference>
<dbReference type="RefSeq" id="WP_116967865.1">
    <property type="nucleotide sequence ID" value="NZ_WMOF01000013.1"/>
</dbReference>
<dbReference type="GO" id="GO:0004356">
    <property type="term" value="F:glutamine synthetase activity"/>
    <property type="evidence" value="ECO:0007669"/>
    <property type="project" value="InterPro"/>
</dbReference>
<evidence type="ECO:0000313" key="7">
    <source>
        <dbReference type="EMBL" id="TCX59117.1"/>
    </source>
</evidence>
<evidence type="ECO:0000259" key="6">
    <source>
        <dbReference type="PROSITE" id="PS51987"/>
    </source>
</evidence>
<evidence type="ECO:0000256" key="5">
    <source>
        <dbReference type="RuleBase" id="RU000384"/>
    </source>
</evidence>
<feature type="domain" description="GS catalytic" evidence="6">
    <location>
        <begin position="158"/>
        <end position="472"/>
    </location>
</feature>
<dbReference type="InterPro" id="IPR014746">
    <property type="entry name" value="Gln_synth/guanido_kin_cat_dom"/>
</dbReference>
<proteinExistence type="inferred from homology"/>
<name>A0A483K8J3_9ENTR</name>
<evidence type="ECO:0000256" key="4">
    <source>
        <dbReference type="PROSITE-ProRule" id="PRU01331"/>
    </source>
</evidence>
<evidence type="ECO:0000256" key="1">
    <source>
        <dbReference type="ARBA" id="ARBA00001946"/>
    </source>
</evidence>
<gene>
    <name evidence="7" type="ORF">ETE84_21315</name>
</gene>
<dbReference type="GO" id="GO:0006542">
    <property type="term" value="P:glutamine biosynthetic process"/>
    <property type="evidence" value="ECO:0007669"/>
    <property type="project" value="TreeGrafter"/>
</dbReference>
<evidence type="ECO:0000256" key="3">
    <source>
        <dbReference type="ARBA" id="ARBA00022842"/>
    </source>
</evidence>
<sequence length="472" mass="52722">MNSMMKHPLLQNLRAFLASTQFEAVSANAAGKALLQDSTDSHQAFCQEIKTYLLRYPRTKHVDVYLNDINGTFRGKRINVGDLPSIAKGCYFPQSVYSMDWKGKIIGNDASQVVLDEPDRLCLPVKGTLRPSAYEPEENAQLLLTMRGSDGGPCGLEPRVILENVLRRFHHHGLYPVIAPEIEFYLTQEHPRNIQGQGCYQMAVPSSYAPFIEKLEEMAAAQNLSLTGIVSEAEPGQFELNLRHSHQVVDVCENVLAMRRLTSVVASEFGYKANFMAKPFSHLAGNGLHFHISLNDIHGDNVFASPANELSEMTRLCLAGLLHLMPASVAILAPTVNAYRRMRKNLNEPLFSSWGYNKRSAALRIPCSTEDNRRIEYRLAGADANPYLVMAAVLTGMLYGLEKVDSDAVERIFNTPPALPLFQQQAITAYQDCHYLMESLGRDFSQQWVLSKLEALTQFETIVTAEESAMSF</sequence>
<keyword evidence="3" id="KW-0460">Magnesium</keyword>
<dbReference type="EMBL" id="SDCO01000016">
    <property type="protein sequence ID" value="TCX59117.1"/>
    <property type="molecule type" value="Genomic_DNA"/>
</dbReference>
<dbReference type="PROSITE" id="PS00181">
    <property type="entry name" value="GLNA_ATP"/>
    <property type="match status" value="1"/>
</dbReference>